<feature type="transmembrane region" description="Helical" evidence="1">
    <location>
        <begin position="41"/>
        <end position="58"/>
    </location>
</feature>
<dbReference type="GeneID" id="80897785"/>
<dbReference type="RefSeq" id="XP_056054823.1">
    <property type="nucleotide sequence ID" value="XM_056197811.1"/>
</dbReference>
<name>A0A9W8UN57_AKAMU</name>
<dbReference type="InterPro" id="IPR011329">
    <property type="entry name" value="Killer_tox_Kp4/SMK"/>
</dbReference>
<reference evidence="2" key="1">
    <citation type="journal article" date="2023" name="Access Microbiol">
        <title>De-novo genome assembly for Akanthomyces muscarius, a biocontrol agent of insect agricultural pests.</title>
        <authorList>
            <person name="Erdos Z."/>
            <person name="Studholme D.J."/>
            <person name="Raymond B."/>
            <person name="Sharma M."/>
        </authorList>
    </citation>
    <scope>NUCLEOTIDE SEQUENCE</scope>
    <source>
        <strain evidence="2">Ve6</strain>
    </source>
</reference>
<accession>A0A9W8UN57</accession>
<dbReference type="Gene3D" id="3.30.430.10">
    <property type="entry name" value="Killer Toxin P4, subunit A"/>
    <property type="match status" value="1"/>
</dbReference>
<keyword evidence="1" id="KW-0472">Membrane</keyword>
<dbReference type="KEGG" id="amus:LMH87_010626"/>
<evidence type="ECO:0000313" key="2">
    <source>
        <dbReference type="EMBL" id="KAJ4154165.1"/>
    </source>
</evidence>
<organism evidence="2 3">
    <name type="scientific">Akanthomyces muscarius</name>
    <name type="common">Entomopathogenic fungus</name>
    <name type="synonym">Lecanicillium muscarium</name>
    <dbReference type="NCBI Taxonomy" id="2231603"/>
    <lineage>
        <taxon>Eukaryota</taxon>
        <taxon>Fungi</taxon>
        <taxon>Dikarya</taxon>
        <taxon>Ascomycota</taxon>
        <taxon>Pezizomycotina</taxon>
        <taxon>Sordariomycetes</taxon>
        <taxon>Hypocreomycetidae</taxon>
        <taxon>Hypocreales</taxon>
        <taxon>Cordycipitaceae</taxon>
        <taxon>Akanthomyces</taxon>
    </lineage>
</organism>
<protein>
    <submittedName>
        <fullName evidence="2">Uncharacterized protein</fullName>
    </submittedName>
</protein>
<sequence length="221" mass="23236">MTVAVTACFRYVVDSELAFGDIVTRLGGHTAAAAARVIKKLLIMVVGILGCIGSAVLVKGTEASMRAMGTCNLICGSVSANTSGPASALDALCIASSIPEGNKECFDDDDEPPTISTPRKLIIALDHEESKPRVTIGITTQQEFNWLALVASTRELPSTRPERRELPTEPPIYCKARWTTLTGCTQSGSNPTAPGNDVSKGELTVNIVSAPCCSGNCHCPI</sequence>
<keyword evidence="3" id="KW-1185">Reference proteome</keyword>
<comment type="caution">
    <text evidence="2">The sequence shown here is derived from an EMBL/GenBank/DDBJ whole genome shotgun (WGS) entry which is preliminary data.</text>
</comment>
<dbReference type="GO" id="GO:0005576">
    <property type="term" value="C:extracellular region"/>
    <property type="evidence" value="ECO:0007669"/>
    <property type="project" value="InterPro"/>
</dbReference>
<keyword evidence="1" id="KW-0812">Transmembrane</keyword>
<proteinExistence type="predicted"/>
<evidence type="ECO:0000313" key="3">
    <source>
        <dbReference type="Proteomes" id="UP001144673"/>
    </source>
</evidence>
<dbReference type="AlphaFoldDB" id="A0A9W8UN57"/>
<evidence type="ECO:0000256" key="1">
    <source>
        <dbReference type="SAM" id="Phobius"/>
    </source>
</evidence>
<gene>
    <name evidence="2" type="ORF">LMH87_010626</name>
</gene>
<dbReference type="SUPFAM" id="SSF55221">
    <property type="entry name" value="Yeast killer toxins"/>
    <property type="match status" value="1"/>
</dbReference>
<dbReference type="EMBL" id="JAJHUN010000008">
    <property type="protein sequence ID" value="KAJ4154165.1"/>
    <property type="molecule type" value="Genomic_DNA"/>
</dbReference>
<dbReference type="Proteomes" id="UP001144673">
    <property type="component" value="Chromosome 5"/>
</dbReference>
<keyword evidence="1" id="KW-1133">Transmembrane helix</keyword>